<organism evidence="2 3">
    <name type="scientific">Rhipicephalus sanguineus</name>
    <name type="common">Brown dog tick</name>
    <name type="synonym">Ixodes sanguineus</name>
    <dbReference type="NCBI Taxonomy" id="34632"/>
    <lineage>
        <taxon>Eukaryota</taxon>
        <taxon>Metazoa</taxon>
        <taxon>Ecdysozoa</taxon>
        <taxon>Arthropoda</taxon>
        <taxon>Chelicerata</taxon>
        <taxon>Arachnida</taxon>
        <taxon>Acari</taxon>
        <taxon>Parasitiformes</taxon>
        <taxon>Ixodida</taxon>
        <taxon>Ixodoidea</taxon>
        <taxon>Ixodidae</taxon>
        <taxon>Rhipicephalinae</taxon>
        <taxon>Rhipicephalus</taxon>
        <taxon>Rhipicephalus</taxon>
    </lineage>
</organism>
<name>A0A9D4PD11_RHISA</name>
<reference evidence="2" key="2">
    <citation type="submission" date="2021-09" db="EMBL/GenBank/DDBJ databases">
        <authorList>
            <person name="Jia N."/>
            <person name="Wang J."/>
            <person name="Shi W."/>
            <person name="Du L."/>
            <person name="Sun Y."/>
            <person name="Zhan W."/>
            <person name="Jiang J."/>
            <person name="Wang Q."/>
            <person name="Zhang B."/>
            <person name="Ji P."/>
            <person name="Sakyi L.B."/>
            <person name="Cui X."/>
            <person name="Yuan T."/>
            <person name="Jiang B."/>
            <person name="Yang W."/>
            <person name="Lam T.T.-Y."/>
            <person name="Chang Q."/>
            <person name="Ding S."/>
            <person name="Wang X."/>
            <person name="Zhu J."/>
            <person name="Ruan X."/>
            <person name="Zhao L."/>
            <person name="Wei J."/>
            <person name="Que T."/>
            <person name="Du C."/>
            <person name="Cheng J."/>
            <person name="Dai P."/>
            <person name="Han X."/>
            <person name="Huang E."/>
            <person name="Gao Y."/>
            <person name="Liu J."/>
            <person name="Shao H."/>
            <person name="Ye R."/>
            <person name="Li L."/>
            <person name="Wei W."/>
            <person name="Wang X."/>
            <person name="Wang C."/>
            <person name="Huo Q."/>
            <person name="Li W."/>
            <person name="Guo W."/>
            <person name="Chen H."/>
            <person name="Chen S."/>
            <person name="Zhou L."/>
            <person name="Zhou L."/>
            <person name="Ni X."/>
            <person name="Tian J."/>
            <person name="Zhou Y."/>
            <person name="Sheng Y."/>
            <person name="Liu T."/>
            <person name="Pan Y."/>
            <person name="Xia L."/>
            <person name="Li J."/>
            <person name="Zhao F."/>
            <person name="Cao W."/>
        </authorList>
    </citation>
    <scope>NUCLEOTIDE SEQUENCE</scope>
    <source>
        <strain evidence="2">Rsan-2018</strain>
        <tissue evidence="2">Larvae</tissue>
    </source>
</reference>
<accession>A0A9D4PD11</accession>
<keyword evidence="3" id="KW-1185">Reference proteome</keyword>
<gene>
    <name evidence="2" type="ORF">HPB52_000845</name>
</gene>
<evidence type="ECO:0000256" key="1">
    <source>
        <dbReference type="SAM" id="MobiDB-lite"/>
    </source>
</evidence>
<proteinExistence type="predicted"/>
<evidence type="ECO:0000313" key="2">
    <source>
        <dbReference type="EMBL" id="KAH7938835.1"/>
    </source>
</evidence>
<sequence>MVLLIIIDTILLYFWLTSTRTKFHKTVTKTVNSARRLLVPGLYLEDGEDSYLLLEEISPKDLILRGWQRRQHMCNTVGCLWLRDYIRSRDSGSSHIQSQMRSPPHPCDDFHEHVCGSRQQSIYEDGVARLMDAVKTRLLAALRETVGNGSEVPKGASERKRAERDAMLLQRCLDGATVITEDDITRACGSIQSVVCPNSVPEGPLRISEDFFQNNPNASVHDYAAFVKRRPELEEAPAKARGEGIVQVIFCRVAIEIMPLGSDVRALPPGEASQTVNPASRSRGPLRAALEGPLLRATHGE</sequence>
<protein>
    <submittedName>
        <fullName evidence="2">Uncharacterized protein</fullName>
    </submittedName>
</protein>
<dbReference type="Proteomes" id="UP000821837">
    <property type="component" value="Chromosome 8"/>
</dbReference>
<feature type="region of interest" description="Disordered" evidence="1">
    <location>
        <begin position="266"/>
        <end position="301"/>
    </location>
</feature>
<dbReference type="EMBL" id="JABSTV010001254">
    <property type="protein sequence ID" value="KAH7938835.1"/>
    <property type="molecule type" value="Genomic_DNA"/>
</dbReference>
<dbReference type="VEuPathDB" id="VectorBase:RSAN_036764"/>
<comment type="caution">
    <text evidence="2">The sequence shown here is derived from an EMBL/GenBank/DDBJ whole genome shotgun (WGS) entry which is preliminary data.</text>
</comment>
<reference evidence="2" key="1">
    <citation type="journal article" date="2020" name="Cell">
        <title>Large-Scale Comparative Analyses of Tick Genomes Elucidate Their Genetic Diversity and Vector Capacities.</title>
        <authorList>
            <consortium name="Tick Genome and Microbiome Consortium (TIGMIC)"/>
            <person name="Jia N."/>
            <person name="Wang J."/>
            <person name="Shi W."/>
            <person name="Du L."/>
            <person name="Sun Y."/>
            <person name="Zhan W."/>
            <person name="Jiang J.F."/>
            <person name="Wang Q."/>
            <person name="Zhang B."/>
            <person name="Ji P."/>
            <person name="Bell-Sakyi L."/>
            <person name="Cui X.M."/>
            <person name="Yuan T.T."/>
            <person name="Jiang B.G."/>
            <person name="Yang W.F."/>
            <person name="Lam T.T."/>
            <person name="Chang Q.C."/>
            <person name="Ding S.J."/>
            <person name="Wang X.J."/>
            <person name="Zhu J.G."/>
            <person name="Ruan X.D."/>
            <person name="Zhao L."/>
            <person name="Wei J.T."/>
            <person name="Ye R.Z."/>
            <person name="Que T.C."/>
            <person name="Du C.H."/>
            <person name="Zhou Y.H."/>
            <person name="Cheng J.X."/>
            <person name="Dai P.F."/>
            <person name="Guo W.B."/>
            <person name="Han X.H."/>
            <person name="Huang E.J."/>
            <person name="Li L.F."/>
            <person name="Wei W."/>
            <person name="Gao Y.C."/>
            <person name="Liu J.Z."/>
            <person name="Shao H.Z."/>
            <person name="Wang X."/>
            <person name="Wang C.C."/>
            <person name="Yang T.C."/>
            <person name="Huo Q.B."/>
            <person name="Li W."/>
            <person name="Chen H.Y."/>
            <person name="Chen S.E."/>
            <person name="Zhou L.G."/>
            <person name="Ni X.B."/>
            <person name="Tian J.H."/>
            <person name="Sheng Y."/>
            <person name="Liu T."/>
            <person name="Pan Y.S."/>
            <person name="Xia L.Y."/>
            <person name="Li J."/>
            <person name="Zhao F."/>
            <person name="Cao W.C."/>
        </authorList>
    </citation>
    <scope>NUCLEOTIDE SEQUENCE</scope>
    <source>
        <strain evidence="2">Rsan-2018</strain>
    </source>
</reference>
<evidence type="ECO:0000313" key="3">
    <source>
        <dbReference type="Proteomes" id="UP000821837"/>
    </source>
</evidence>
<dbReference type="AlphaFoldDB" id="A0A9D4PD11"/>